<sequence>MLNRHCGAVDHATRSTGKSAPTMTSAPTATGDAASQNGPYSPLKDAPMSATAASEVRSPERLDVIQIALSKLNPHRERDARHGTIPLAVGPTSVMASHAPLPARAAPCWPGVIGV</sequence>
<protein>
    <submittedName>
        <fullName evidence="2">Uncharacterized protein</fullName>
    </submittedName>
</protein>
<organism evidence="2">
    <name type="scientific">uncultured Thermomicrobiales bacterium</name>
    <dbReference type="NCBI Taxonomy" id="1645740"/>
    <lineage>
        <taxon>Bacteria</taxon>
        <taxon>Pseudomonadati</taxon>
        <taxon>Thermomicrobiota</taxon>
        <taxon>Thermomicrobia</taxon>
        <taxon>Thermomicrobiales</taxon>
        <taxon>environmental samples</taxon>
    </lineage>
</organism>
<gene>
    <name evidence="2" type="ORF">AVDCRST_MAG70-1086</name>
</gene>
<dbReference type="AlphaFoldDB" id="A0A6J4UNF1"/>
<evidence type="ECO:0000313" key="2">
    <source>
        <dbReference type="EMBL" id="CAA9553030.1"/>
    </source>
</evidence>
<accession>A0A6J4UNF1</accession>
<feature type="region of interest" description="Disordered" evidence="1">
    <location>
        <begin position="1"/>
        <end position="57"/>
    </location>
</feature>
<reference evidence="2" key="1">
    <citation type="submission" date="2020-02" db="EMBL/GenBank/DDBJ databases">
        <authorList>
            <person name="Meier V. D."/>
        </authorList>
    </citation>
    <scope>NUCLEOTIDE SEQUENCE</scope>
    <source>
        <strain evidence="2">AVDCRST_MAG70</strain>
    </source>
</reference>
<name>A0A6J4UNF1_9BACT</name>
<feature type="compositionally biased region" description="Low complexity" evidence="1">
    <location>
        <begin position="19"/>
        <end position="30"/>
    </location>
</feature>
<dbReference type="EMBL" id="CADCWH010000170">
    <property type="protein sequence ID" value="CAA9553030.1"/>
    <property type="molecule type" value="Genomic_DNA"/>
</dbReference>
<evidence type="ECO:0000256" key="1">
    <source>
        <dbReference type="SAM" id="MobiDB-lite"/>
    </source>
</evidence>
<proteinExistence type="predicted"/>